<evidence type="ECO:0000313" key="1">
    <source>
        <dbReference type="EMBL" id="RFU76459.1"/>
    </source>
</evidence>
<dbReference type="Gene3D" id="3.40.50.720">
    <property type="entry name" value="NAD(P)-binding Rossmann-like Domain"/>
    <property type="match status" value="1"/>
</dbReference>
<organism evidence="1 2">
    <name type="scientific">Trichoderma arundinaceum</name>
    <dbReference type="NCBI Taxonomy" id="490622"/>
    <lineage>
        <taxon>Eukaryota</taxon>
        <taxon>Fungi</taxon>
        <taxon>Dikarya</taxon>
        <taxon>Ascomycota</taxon>
        <taxon>Pezizomycotina</taxon>
        <taxon>Sordariomycetes</taxon>
        <taxon>Hypocreomycetidae</taxon>
        <taxon>Hypocreales</taxon>
        <taxon>Hypocreaceae</taxon>
        <taxon>Trichoderma</taxon>
    </lineage>
</organism>
<dbReference type="PRINTS" id="PR00081">
    <property type="entry name" value="GDHRDH"/>
</dbReference>
<dbReference type="Pfam" id="PF00106">
    <property type="entry name" value="adh_short"/>
    <property type="match status" value="1"/>
</dbReference>
<dbReference type="PANTHER" id="PTHR45458:SF3">
    <property type="entry name" value="CHAIN DEHYDROGENASE (ATSC), PUTATIVE-RELATED"/>
    <property type="match status" value="1"/>
</dbReference>
<dbReference type="AlphaFoldDB" id="A0A395NKE4"/>
<reference evidence="1 2" key="1">
    <citation type="journal article" date="2018" name="PLoS Pathog.">
        <title>Evolution of structural diversity of trichothecenes, a family of toxins produced by plant pathogenic and entomopathogenic fungi.</title>
        <authorList>
            <person name="Proctor R.H."/>
            <person name="McCormick S.P."/>
            <person name="Kim H.S."/>
            <person name="Cardoza R.E."/>
            <person name="Stanley A.M."/>
            <person name="Lindo L."/>
            <person name="Kelly A."/>
            <person name="Brown D.W."/>
            <person name="Lee T."/>
            <person name="Vaughan M.M."/>
            <person name="Alexander N.J."/>
            <person name="Busman M."/>
            <person name="Gutierrez S."/>
        </authorList>
    </citation>
    <scope>NUCLEOTIDE SEQUENCE [LARGE SCALE GENOMIC DNA]</scope>
    <source>
        <strain evidence="1 2">IBT 40837</strain>
    </source>
</reference>
<protein>
    <recommendedName>
        <fullName evidence="3">Short chain dehydrogenase</fullName>
    </recommendedName>
</protein>
<dbReference type="PANTHER" id="PTHR45458">
    <property type="entry name" value="SHORT-CHAIN DEHYDROGENASE/REDUCTASE SDR"/>
    <property type="match status" value="1"/>
</dbReference>
<evidence type="ECO:0000313" key="2">
    <source>
        <dbReference type="Proteomes" id="UP000266272"/>
    </source>
</evidence>
<sequence>MPSYVVTGASRGLGFEFVRQLSNDSNNTVIGLVRDKVGTEKAVTKEIGERSNIHILQADITDYQALQDAVAATAAITGGALDYLIANAAYISKFDAYSPIGKLGETPEKLEADFLQSFKVNVISNIHLYNLFMPLILAGNAKKVILLSTGMADLDPINKYEMHNGAGYSLSKAAMNVAVAKFHAQYKKDGVLFMSICPGMVDTGHQKDATPEQQESLGAMFQKFITYNPQFKGPATPEAAIKDVISVWEKASIEGGSGGTYVSHHGNKQWL</sequence>
<dbReference type="InterPro" id="IPR052184">
    <property type="entry name" value="SDR_enzymes"/>
</dbReference>
<dbReference type="Proteomes" id="UP000266272">
    <property type="component" value="Unassembled WGS sequence"/>
</dbReference>
<dbReference type="GO" id="GO:0016616">
    <property type="term" value="F:oxidoreductase activity, acting on the CH-OH group of donors, NAD or NADP as acceptor"/>
    <property type="evidence" value="ECO:0007669"/>
    <property type="project" value="TreeGrafter"/>
</dbReference>
<dbReference type="EMBL" id="PXOA01000351">
    <property type="protein sequence ID" value="RFU76459.1"/>
    <property type="molecule type" value="Genomic_DNA"/>
</dbReference>
<accession>A0A395NKE4</accession>
<evidence type="ECO:0008006" key="3">
    <source>
        <dbReference type="Google" id="ProtNLM"/>
    </source>
</evidence>
<name>A0A395NKE4_TRIAR</name>
<dbReference type="InterPro" id="IPR036291">
    <property type="entry name" value="NAD(P)-bd_dom_sf"/>
</dbReference>
<keyword evidence="2" id="KW-1185">Reference proteome</keyword>
<dbReference type="OrthoDB" id="7289984at2759"/>
<dbReference type="InterPro" id="IPR002347">
    <property type="entry name" value="SDR_fam"/>
</dbReference>
<dbReference type="SUPFAM" id="SSF51735">
    <property type="entry name" value="NAD(P)-binding Rossmann-fold domains"/>
    <property type="match status" value="1"/>
</dbReference>
<proteinExistence type="predicted"/>
<gene>
    <name evidence="1" type="ORF">TARUN_5815</name>
</gene>
<comment type="caution">
    <text evidence="1">The sequence shown here is derived from an EMBL/GenBank/DDBJ whole genome shotgun (WGS) entry which is preliminary data.</text>
</comment>